<dbReference type="InterPro" id="IPR038633">
    <property type="entry name" value="Rpn13/ADRM1_Pru_sf"/>
</dbReference>
<feature type="domain" description="Pru" evidence="8">
    <location>
        <begin position="8"/>
        <end position="122"/>
    </location>
</feature>
<dbReference type="Proteomes" id="UP000650833">
    <property type="component" value="Unassembled WGS sequence"/>
</dbReference>
<dbReference type="Pfam" id="PF04683">
    <property type="entry name" value="Rpn13_ADRM1_Pru"/>
    <property type="match status" value="1"/>
</dbReference>
<dbReference type="InterPro" id="IPR006773">
    <property type="entry name" value="Rpn13/ADRM1"/>
</dbReference>
<dbReference type="Pfam" id="PF16550">
    <property type="entry name" value="RPN13_C"/>
    <property type="match status" value="1"/>
</dbReference>
<dbReference type="FunFam" id="2.30.29.70:FF:000001">
    <property type="entry name" value="Proteasomal ubiquitin receptor ADRM1"/>
    <property type="match status" value="1"/>
</dbReference>
<feature type="domain" description="DEUBAD" evidence="7">
    <location>
        <begin position="260"/>
        <end position="365"/>
    </location>
</feature>
<feature type="compositionally biased region" description="Low complexity" evidence="6">
    <location>
        <begin position="199"/>
        <end position="219"/>
    </location>
</feature>
<sequence>MNLFQTTPAETHLVQFNAGKCIVDGTWVKPDTRKGQVYMDQGDDRLLHLYWKERKNQSVVEDDLIIFPDEAEFNQITQCTTGRVYLLKFKTSNERHFYWMQSKTDEKDKEIVERVNELIRDPDGNMNASSDLDESSSHAELMRLLNGVESQDPNITPENLLQFLNSMNGSGDTQDEDEDDDDDEDEPMETTTPPPAAVTRAPPISTTITTTTNLPEQTPAPVAPISQVPVASTESAPVATSQQSNEQLDQLRQMLANVRPAEESAPIALSDVLTTQSLTPLLNDADICASLFPFLPEESERSAEEVRQVVKSPQFSQALQSLSAALQTGQLGPLLSQLGLDPSAGNSVESFLIAIGEQAKQKKNGDAMEE</sequence>
<keyword evidence="5" id="KW-0539">Nucleus</keyword>
<proteinExistence type="predicted"/>
<evidence type="ECO:0000256" key="5">
    <source>
        <dbReference type="ARBA" id="ARBA00023242"/>
    </source>
</evidence>
<dbReference type="GO" id="GO:0005737">
    <property type="term" value="C:cytoplasm"/>
    <property type="evidence" value="ECO:0007669"/>
    <property type="project" value="UniProtKB-SubCell"/>
</dbReference>
<dbReference type="InterPro" id="IPR032368">
    <property type="entry name" value="RPN13_DEUBAD"/>
</dbReference>
<dbReference type="PROSITE" id="PS51916">
    <property type="entry name" value="DEUBAD"/>
    <property type="match status" value="1"/>
</dbReference>
<name>A0A8H7QDA6_9FUNG</name>
<protein>
    <recommendedName>
        <fullName evidence="11">Adhesion regulating molecule</fullName>
    </recommendedName>
</protein>
<dbReference type="GO" id="GO:0070628">
    <property type="term" value="F:proteasome binding"/>
    <property type="evidence" value="ECO:0007669"/>
    <property type="project" value="TreeGrafter"/>
</dbReference>
<feature type="compositionally biased region" description="Acidic residues" evidence="6">
    <location>
        <begin position="173"/>
        <end position="188"/>
    </location>
</feature>
<evidence type="ECO:0000313" key="10">
    <source>
        <dbReference type="Proteomes" id="UP000650833"/>
    </source>
</evidence>
<dbReference type="PANTHER" id="PTHR12225:SF0">
    <property type="entry name" value="PROTEASOMAL UBIQUITIN RECEPTOR ADRM1"/>
    <property type="match status" value="1"/>
</dbReference>
<evidence type="ECO:0000256" key="4">
    <source>
        <dbReference type="ARBA" id="ARBA00022942"/>
    </source>
</evidence>
<dbReference type="PANTHER" id="PTHR12225">
    <property type="entry name" value="ADHESION REGULATING MOLECULE 1 110 KDA CELL MEMBRANE GLYCOPROTEIN"/>
    <property type="match status" value="1"/>
</dbReference>
<dbReference type="AlphaFoldDB" id="A0A8H7QDA6"/>
<dbReference type="CDD" id="cd13314">
    <property type="entry name" value="PH_Rpn13"/>
    <property type="match status" value="1"/>
</dbReference>
<dbReference type="InterPro" id="IPR038108">
    <property type="entry name" value="RPN13_DEUBAD_sf"/>
</dbReference>
<comment type="subcellular location">
    <subcellularLocation>
        <location evidence="2">Cytoplasm</location>
    </subcellularLocation>
    <subcellularLocation>
        <location evidence="1">Nucleus</location>
    </subcellularLocation>
</comment>
<dbReference type="GO" id="GO:0005634">
    <property type="term" value="C:nucleus"/>
    <property type="evidence" value="ECO:0007669"/>
    <property type="project" value="UniProtKB-SubCell"/>
</dbReference>
<reference evidence="9" key="1">
    <citation type="submission" date="2020-12" db="EMBL/GenBank/DDBJ databases">
        <title>Metabolic potential, ecology and presence of endohyphal bacteria is reflected in genomic diversity of Mucoromycotina.</title>
        <authorList>
            <person name="Muszewska A."/>
            <person name="Okrasinska A."/>
            <person name="Steczkiewicz K."/>
            <person name="Drgas O."/>
            <person name="Orlowska M."/>
            <person name="Perlinska-Lenart U."/>
            <person name="Aleksandrzak-Piekarczyk T."/>
            <person name="Szatraj K."/>
            <person name="Zielenkiewicz U."/>
            <person name="Pilsyk S."/>
            <person name="Malc E."/>
            <person name="Mieczkowski P."/>
            <person name="Kruszewska J.S."/>
            <person name="Biernat P."/>
            <person name="Pawlowska J."/>
        </authorList>
    </citation>
    <scope>NUCLEOTIDE SEQUENCE</scope>
    <source>
        <strain evidence="9">CBS 226.32</strain>
    </source>
</reference>
<evidence type="ECO:0000259" key="7">
    <source>
        <dbReference type="PROSITE" id="PS51916"/>
    </source>
</evidence>
<dbReference type="GO" id="GO:0008541">
    <property type="term" value="C:proteasome regulatory particle, lid subcomplex"/>
    <property type="evidence" value="ECO:0007669"/>
    <property type="project" value="TreeGrafter"/>
</dbReference>
<dbReference type="InterPro" id="IPR044867">
    <property type="entry name" value="DEUBAD_dom"/>
</dbReference>
<dbReference type="InterPro" id="IPR044868">
    <property type="entry name" value="Rpn13/ADRM1_Pru"/>
</dbReference>
<evidence type="ECO:0000259" key="8">
    <source>
        <dbReference type="PROSITE" id="PS51917"/>
    </source>
</evidence>
<evidence type="ECO:0000256" key="3">
    <source>
        <dbReference type="ARBA" id="ARBA00022490"/>
    </source>
</evidence>
<accession>A0A8H7QDA6</accession>
<feature type="region of interest" description="Disordered" evidence="6">
    <location>
        <begin position="164"/>
        <end position="222"/>
    </location>
</feature>
<dbReference type="PROSITE" id="PS51917">
    <property type="entry name" value="PRU"/>
    <property type="match status" value="1"/>
</dbReference>
<keyword evidence="4" id="KW-0647">Proteasome</keyword>
<gene>
    <name evidence="9" type="ORF">INT46_009046</name>
</gene>
<dbReference type="Gene3D" id="2.30.29.70">
    <property type="entry name" value="Proteasomal ubiquitin receptor Rpn13/ADRM1"/>
    <property type="match status" value="1"/>
</dbReference>
<evidence type="ECO:0008006" key="11">
    <source>
        <dbReference type="Google" id="ProtNLM"/>
    </source>
</evidence>
<evidence type="ECO:0000256" key="2">
    <source>
        <dbReference type="ARBA" id="ARBA00004496"/>
    </source>
</evidence>
<keyword evidence="3" id="KW-0963">Cytoplasm</keyword>
<evidence type="ECO:0000256" key="6">
    <source>
        <dbReference type="SAM" id="MobiDB-lite"/>
    </source>
</evidence>
<organism evidence="9 10">
    <name type="scientific">Mucor plumbeus</name>
    <dbReference type="NCBI Taxonomy" id="97098"/>
    <lineage>
        <taxon>Eukaryota</taxon>
        <taxon>Fungi</taxon>
        <taxon>Fungi incertae sedis</taxon>
        <taxon>Mucoromycota</taxon>
        <taxon>Mucoromycotina</taxon>
        <taxon>Mucoromycetes</taxon>
        <taxon>Mucorales</taxon>
        <taxon>Mucorineae</taxon>
        <taxon>Mucoraceae</taxon>
        <taxon>Mucor</taxon>
    </lineage>
</organism>
<evidence type="ECO:0000313" key="9">
    <source>
        <dbReference type="EMBL" id="KAG2189859.1"/>
    </source>
</evidence>
<evidence type="ECO:0000256" key="1">
    <source>
        <dbReference type="ARBA" id="ARBA00004123"/>
    </source>
</evidence>
<dbReference type="EMBL" id="JAEPRC010001148">
    <property type="protein sequence ID" value="KAG2189859.1"/>
    <property type="molecule type" value="Genomic_DNA"/>
</dbReference>
<keyword evidence="10" id="KW-1185">Reference proteome</keyword>
<comment type="caution">
    <text evidence="9">The sequence shown here is derived from an EMBL/GenBank/DDBJ whole genome shotgun (WGS) entry which is preliminary data.</text>
</comment>
<dbReference type="GO" id="GO:0061133">
    <property type="term" value="F:endopeptidase activator activity"/>
    <property type="evidence" value="ECO:0007669"/>
    <property type="project" value="TreeGrafter"/>
</dbReference>
<dbReference type="OrthoDB" id="340431at2759"/>
<dbReference type="Gene3D" id="1.10.2020.20">
    <property type="match status" value="1"/>
</dbReference>